<comment type="caution">
    <text evidence="4">The sequence shown here is derived from an EMBL/GenBank/DDBJ whole genome shotgun (WGS) entry which is preliminary data.</text>
</comment>
<keyword evidence="5" id="KW-1185">Reference proteome</keyword>
<evidence type="ECO:0000259" key="3">
    <source>
        <dbReference type="Pfam" id="PF11887"/>
    </source>
</evidence>
<dbReference type="RefSeq" id="WP_069407168.1">
    <property type="nucleotide sequence ID" value="NZ_MIGZ01000159.1"/>
</dbReference>
<dbReference type="InterPro" id="IPR003399">
    <property type="entry name" value="Mce/MlaD"/>
</dbReference>
<dbReference type="OrthoDB" id="4516955at2"/>
<dbReference type="InterPro" id="IPR005693">
    <property type="entry name" value="Mce"/>
</dbReference>
<gene>
    <name evidence="4" type="ORF">BHQ17_21735</name>
</gene>
<dbReference type="EMBL" id="MIGZ01000159">
    <property type="protein sequence ID" value="ODQ86014.1"/>
    <property type="molecule type" value="Genomic_DNA"/>
</dbReference>
<dbReference type="NCBIfam" id="TIGR00996">
    <property type="entry name" value="Mtu_fam_mce"/>
    <property type="match status" value="1"/>
</dbReference>
<feature type="domain" description="Mammalian cell entry C-terminal" evidence="3">
    <location>
        <begin position="116"/>
        <end position="285"/>
    </location>
</feature>
<dbReference type="AlphaFoldDB" id="A0A1E3R862"/>
<accession>A0A1E3R862</accession>
<dbReference type="Pfam" id="PF11887">
    <property type="entry name" value="Mce4_CUP1"/>
    <property type="match status" value="1"/>
</dbReference>
<protein>
    <submittedName>
        <fullName evidence="4">Mammalian cell entry protein</fullName>
    </submittedName>
</protein>
<feature type="region of interest" description="Disordered" evidence="1">
    <location>
        <begin position="384"/>
        <end position="447"/>
    </location>
</feature>
<sequence length="447" mass="47507">MRSRKLRNGLAVVLALLIVGGITLQSRVIGALNRAYVVAYFDNSNGLFAGDEVRILGVRVGRIESIDPQPLHAKVTFWVEDKYRVPADAKAAIIAPQLVTARAIQLTPAYTGGPAMTDGAVINQDRTAVPLEWDDLRQQLEKLTDALQPTQPGGVSTLGAFIDTAADNLRGQGVDLRQTIKTMSQAFSALGDHSNDIFGTVRNLSVVVSALQDSSALLQQLNANFAAATAALDSSPGSVGTAIKNLNDVVGDTTSFISENREALGTTTDKLASVTSAIHDSIDEVEQALHLFPNTLQNFINIYQPTQQGITGALTLQNFANPISFLCGAIQAASRLNAEQSAKLCVQYLAPIMKNRQFNFPPLGMNYFVGESARPNELTYSEDWLRPDFRPTPPATPPPARSPDAPDGAPLAAEAPTAPDVSNAARETQHTDPAAGLPGMMIPGGGS</sequence>
<feature type="domain" description="Mce/MlaD" evidence="2">
    <location>
        <begin position="36"/>
        <end position="108"/>
    </location>
</feature>
<evidence type="ECO:0000259" key="2">
    <source>
        <dbReference type="Pfam" id="PF02470"/>
    </source>
</evidence>
<proteinExistence type="predicted"/>
<feature type="compositionally biased region" description="Pro residues" evidence="1">
    <location>
        <begin position="390"/>
        <end position="401"/>
    </location>
</feature>
<dbReference type="PANTHER" id="PTHR33371:SF4">
    <property type="entry name" value="INTERMEMBRANE PHOSPHOLIPID TRANSPORT SYSTEM BINDING PROTEIN MLAD"/>
    <property type="match status" value="1"/>
</dbReference>
<evidence type="ECO:0000313" key="4">
    <source>
        <dbReference type="EMBL" id="ODQ86014.1"/>
    </source>
</evidence>
<evidence type="ECO:0000313" key="5">
    <source>
        <dbReference type="Proteomes" id="UP000094243"/>
    </source>
</evidence>
<name>A0A1E3R862_9MYCO</name>
<dbReference type="Proteomes" id="UP000094243">
    <property type="component" value="Unassembled WGS sequence"/>
</dbReference>
<dbReference type="GO" id="GO:0005576">
    <property type="term" value="C:extracellular region"/>
    <property type="evidence" value="ECO:0007669"/>
    <property type="project" value="TreeGrafter"/>
</dbReference>
<dbReference type="Pfam" id="PF02470">
    <property type="entry name" value="MlaD"/>
    <property type="match status" value="1"/>
</dbReference>
<evidence type="ECO:0000256" key="1">
    <source>
        <dbReference type="SAM" id="MobiDB-lite"/>
    </source>
</evidence>
<dbReference type="InterPro" id="IPR024516">
    <property type="entry name" value="Mce_C"/>
</dbReference>
<reference evidence="5" key="1">
    <citation type="submission" date="2016-09" db="EMBL/GenBank/DDBJ databases">
        <authorList>
            <person name="Greninger A.L."/>
            <person name="Jerome K.R."/>
            <person name="Mcnair B."/>
            <person name="Wallis C."/>
            <person name="Fang F."/>
        </authorList>
    </citation>
    <scope>NUCLEOTIDE SEQUENCE [LARGE SCALE GENOMIC DNA]</scope>
    <source>
        <strain evidence="5">M7</strain>
    </source>
</reference>
<dbReference type="InterPro" id="IPR052336">
    <property type="entry name" value="MlaD_Phospholipid_Transporter"/>
</dbReference>
<dbReference type="PANTHER" id="PTHR33371">
    <property type="entry name" value="INTERMEMBRANE PHOSPHOLIPID TRANSPORT SYSTEM BINDING PROTEIN MLAD-RELATED"/>
    <property type="match status" value="1"/>
</dbReference>
<organism evidence="4 5">
    <name type="scientific">Mycolicibacterium holsaticum</name>
    <dbReference type="NCBI Taxonomy" id="152142"/>
    <lineage>
        <taxon>Bacteria</taxon>
        <taxon>Bacillati</taxon>
        <taxon>Actinomycetota</taxon>
        <taxon>Actinomycetes</taxon>
        <taxon>Mycobacteriales</taxon>
        <taxon>Mycobacteriaceae</taxon>
        <taxon>Mycolicibacterium</taxon>
    </lineage>
</organism>